<dbReference type="Proteomes" id="UP001434883">
    <property type="component" value="Unassembled WGS sequence"/>
</dbReference>
<accession>A0ABV0S394</accession>
<comment type="caution">
    <text evidence="1">The sequence shown here is derived from an EMBL/GenBank/DDBJ whole genome shotgun (WGS) entry which is preliminary data.</text>
</comment>
<proteinExistence type="predicted"/>
<keyword evidence="2" id="KW-1185">Reference proteome</keyword>
<evidence type="ECO:0000313" key="2">
    <source>
        <dbReference type="Proteomes" id="UP001434883"/>
    </source>
</evidence>
<organism evidence="1 2">
    <name type="scientific">Xenoophorus captivus</name>
    <dbReference type="NCBI Taxonomy" id="1517983"/>
    <lineage>
        <taxon>Eukaryota</taxon>
        <taxon>Metazoa</taxon>
        <taxon>Chordata</taxon>
        <taxon>Craniata</taxon>
        <taxon>Vertebrata</taxon>
        <taxon>Euteleostomi</taxon>
        <taxon>Actinopterygii</taxon>
        <taxon>Neopterygii</taxon>
        <taxon>Teleostei</taxon>
        <taxon>Neoteleostei</taxon>
        <taxon>Acanthomorphata</taxon>
        <taxon>Ovalentaria</taxon>
        <taxon>Atherinomorphae</taxon>
        <taxon>Cyprinodontiformes</taxon>
        <taxon>Goodeidae</taxon>
        <taxon>Xenoophorus</taxon>
    </lineage>
</organism>
<name>A0ABV0S394_9TELE</name>
<dbReference type="EMBL" id="JAHRIN010067757">
    <property type="protein sequence ID" value="MEQ2214908.1"/>
    <property type="molecule type" value="Genomic_DNA"/>
</dbReference>
<sequence length="101" mass="11215">MQTMQVIGGSIFCESGKNSMEDEPSEQTLPADTYTQCNFSKSISMTVRERIAARTESGLIINMVSKKKRSKTLAAFCLSPLATQRLEKQISLEFIESICSL</sequence>
<gene>
    <name evidence="1" type="ORF">XENOCAPTIV_023585</name>
</gene>
<protein>
    <submittedName>
        <fullName evidence="1">Uncharacterized protein</fullName>
    </submittedName>
</protein>
<reference evidence="1 2" key="1">
    <citation type="submission" date="2021-06" db="EMBL/GenBank/DDBJ databases">
        <authorList>
            <person name="Palmer J.M."/>
        </authorList>
    </citation>
    <scope>NUCLEOTIDE SEQUENCE [LARGE SCALE GENOMIC DNA]</scope>
    <source>
        <strain evidence="1 2">XC_2019</strain>
        <tissue evidence="1">Muscle</tissue>
    </source>
</reference>
<evidence type="ECO:0000313" key="1">
    <source>
        <dbReference type="EMBL" id="MEQ2214908.1"/>
    </source>
</evidence>